<dbReference type="Proteomes" id="UP000643403">
    <property type="component" value="Unassembled WGS sequence"/>
</dbReference>
<organism evidence="13 14">
    <name type="scientific">Cognatilysobacter xinjiangensis</name>
    <dbReference type="NCBI Taxonomy" id="546892"/>
    <lineage>
        <taxon>Bacteria</taxon>
        <taxon>Pseudomonadati</taxon>
        <taxon>Pseudomonadota</taxon>
        <taxon>Gammaproteobacteria</taxon>
        <taxon>Lysobacterales</taxon>
        <taxon>Lysobacteraceae</taxon>
        <taxon>Cognatilysobacter</taxon>
    </lineage>
</organism>
<comment type="similarity">
    <text evidence="2 10">Belongs to the TonB family.</text>
</comment>
<evidence type="ECO:0000256" key="1">
    <source>
        <dbReference type="ARBA" id="ARBA00004383"/>
    </source>
</evidence>
<feature type="domain" description="TonB C-terminal" evidence="12">
    <location>
        <begin position="19"/>
        <end position="101"/>
    </location>
</feature>
<proteinExistence type="inferred from homology"/>
<comment type="subcellular location">
    <subcellularLocation>
        <location evidence="1 10">Cell inner membrane</location>
        <topology evidence="1 10">Single-pass membrane protein</topology>
        <orientation evidence="1 10">Periplasmic side</orientation>
    </subcellularLocation>
</comment>
<dbReference type="PROSITE" id="PS52015">
    <property type="entry name" value="TONB_CTD"/>
    <property type="match status" value="1"/>
</dbReference>
<evidence type="ECO:0000259" key="12">
    <source>
        <dbReference type="PROSITE" id="PS52015"/>
    </source>
</evidence>
<keyword evidence="9" id="KW-0472">Membrane</keyword>
<keyword evidence="7 10" id="KW-0653">Protein transport</keyword>
<sequence length="101" mass="10744">MNRSLVFAVAMALGTALPVRAADLQPIKRVEPTYPPEAARAGTTGYVDVEFEVDPAGKVAAVSVVNAKPTRTFEQAAVRAVKQWQFAPGGGKGKVRLNFSM</sequence>
<dbReference type="EMBL" id="BMXY01000001">
    <property type="protein sequence ID" value="GGZ52568.1"/>
    <property type="molecule type" value="Genomic_DNA"/>
</dbReference>
<dbReference type="InterPro" id="IPR003538">
    <property type="entry name" value="TonB"/>
</dbReference>
<dbReference type="PRINTS" id="PR01374">
    <property type="entry name" value="TONBPROTEIN"/>
</dbReference>
<keyword evidence="4 10" id="KW-1003">Cell membrane</keyword>
<comment type="function">
    <text evidence="10">Interacts with outer membrane receptor proteins that carry out high-affinity binding and energy dependent uptake into the periplasmic space of specific substrates. It could act to transduce energy from the cytoplasmic membrane to specific energy-requiring processes in the outer membrane, resulting in the release into the periplasm of ligands bound by these outer membrane proteins.</text>
</comment>
<evidence type="ECO:0000313" key="14">
    <source>
        <dbReference type="Proteomes" id="UP000643403"/>
    </source>
</evidence>
<protein>
    <recommendedName>
        <fullName evidence="10">Protein TonB</fullName>
    </recommendedName>
</protein>
<dbReference type="InterPro" id="IPR051045">
    <property type="entry name" value="TonB-dependent_transducer"/>
</dbReference>
<evidence type="ECO:0000256" key="8">
    <source>
        <dbReference type="ARBA" id="ARBA00022989"/>
    </source>
</evidence>
<keyword evidence="8" id="KW-1133">Transmembrane helix</keyword>
<dbReference type="InterPro" id="IPR037682">
    <property type="entry name" value="TonB_C"/>
</dbReference>
<reference evidence="14" key="1">
    <citation type="journal article" date="2019" name="Int. J. Syst. Evol. Microbiol.">
        <title>The Global Catalogue of Microorganisms (GCM) 10K type strain sequencing project: providing services to taxonomists for standard genome sequencing and annotation.</title>
        <authorList>
            <consortium name="The Broad Institute Genomics Platform"/>
            <consortium name="The Broad Institute Genome Sequencing Center for Infectious Disease"/>
            <person name="Wu L."/>
            <person name="Ma J."/>
        </authorList>
    </citation>
    <scope>NUCLEOTIDE SEQUENCE [LARGE SCALE GENOMIC DNA]</scope>
    <source>
        <strain evidence="14">KCTC 22558</strain>
    </source>
</reference>
<feature type="chain" id="PRO_5045834922" description="Protein TonB" evidence="11">
    <location>
        <begin position="22"/>
        <end position="101"/>
    </location>
</feature>
<dbReference type="InterPro" id="IPR006260">
    <property type="entry name" value="TonB/TolA_C"/>
</dbReference>
<gene>
    <name evidence="13" type="ORF">GCM10008101_02050</name>
</gene>
<keyword evidence="6" id="KW-0812">Transmembrane</keyword>
<keyword evidence="3 10" id="KW-0813">Transport</keyword>
<dbReference type="RefSeq" id="WP_189446476.1">
    <property type="nucleotide sequence ID" value="NZ_BMXY01000001.1"/>
</dbReference>
<evidence type="ECO:0000256" key="2">
    <source>
        <dbReference type="ARBA" id="ARBA00006555"/>
    </source>
</evidence>
<name>A0ABQ3BR48_9GAMM</name>
<evidence type="ECO:0000256" key="3">
    <source>
        <dbReference type="ARBA" id="ARBA00022448"/>
    </source>
</evidence>
<keyword evidence="14" id="KW-1185">Reference proteome</keyword>
<evidence type="ECO:0000313" key="13">
    <source>
        <dbReference type="EMBL" id="GGZ52568.1"/>
    </source>
</evidence>
<feature type="signal peptide" evidence="11">
    <location>
        <begin position="1"/>
        <end position="21"/>
    </location>
</feature>
<evidence type="ECO:0000256" key="5">
    <source>
        <dbReference type="ARBA" id="ARBA00022519"/>
    </source>
</evidence>
<comment type="caution">
    <text evidence="13">The sequence shown here is derived from an EMBL/GenBank/DDBJ whole genome shotgun (WGS) entry which is preliminary data.</text>
</comment>
<dbReference type="SUPFAM" id="SSF74653">
    <property type="entry name" value="TolA/TonB C-terminal domain"/>
    <property type="match status" value="1"/>
</dbReference>
<dbReference type="NCBIfam" id="TIGR01352">
    <property type="entry name" value="tonB_Cterm"/>
    <property type="match status" value="1"/>
</dbReference>
<dbReference type="Gene3D" id="3.30.2420.10">
    <property type="entry name" value="TonB"/>
    <property type="match status" value="1"/>
</dbReference>
<dbReference type="Pfam" id="PF03544">
    <property type="entry name" value="TonB_C"/>
    <property type="match status" value="1"/>
</dbReference>
<dbReference type="PANTHER" id="PTHR33446">
    <property type="entry name" value="PROTEIN TONB-RELATED"/>
    <property type="match status" value="1"/>
</dbReference>
<accession>A0ABQ3BR48</accession>
<keyword evidence="5 10" id="KW-0997">Cell inner membrane</keyword>
<evidence type="ECO:0000256" key="7">
    <source>
        <dbReference type="ARBA" id="ARBA00022927"/>
    </source>
</evidence>
<evidence type="ECO:0000256" key="10">
    <source>
        <dbReference type="RuleBase" id="RU362123"/>
    </source>
</evidence>
<evidence type="ECO:0000256" key="9">
    <source>
        <dbReference type="ARBA" id="ARBA00023136"/>
    </source>
</evidence>
<evidence type="ECO:0000256" key="11">
    <source>
        <dbReference type="SAM" id="SignalP"/>
    </source>
</evidence>
<evidence type="ECO:0000256" key="4">
    <source>
        <dbReference type="ARBA" id="ARBA00022475"/>
    </source>
</evidence>
<keyword evidence="10" id="KW-0735">Signal-anchor</keyword>
<evidence type="ECO:0000256" key="6">
    <source>
        <dbReference type="ARBA" id="ARBA00022692"/>
    </source>
</evidence>
<keyword evidence="11" id="KW-0732">Signal</keyword>